<keyword evidence="3" id="KW-0326">Glycosidase</keyword>
<protein>
    <submittedName>
        <fullName evidence="3">Glucan endo-1,3-beta-glucosidase A1</fullName>
        <ecNumber evidence="3">3.2.1.39</ecNumber>
    </submittedName>
</protein>
<dbReference type="PANTHER" id="PTHR10963:SF55">
    <property type="entry name" value="GLYCOSIDE HYDROLASE FAMILY 16 PROTEIN"/>
    <property type="match status" value="1"/>
</dbReference>
<dbReference type="PROSITE" id="PS51318">
    <property type="entry name" value="TAT"/>
    <property type="match status" value="1"/>
</dbReference>
<dbReference type="InterPro" id="IPR000757">
    <property type="entry name" value="Beta-glucanase-like"/>
</dbReference>
<dbReference type="CDD" id="cd08023">
    <property type="entry name" value="GH16_laminarinase_like"/>
    <property type="match status" value="1"/>
</dbReference>
<dbReference type="InterPro" id="IPR013320">
    <property type="entry name" value="ConA-like_dom_sf"/>
</dbReference>
<dbReference type="SUPFAM" id="SSF49899">
    <property type="entry name" value="Concanavalin A-like lectins/glucanases"/>
    <property type="match status" value="1"/>
</dbReference>
<keyword evidence="3" id="KW-0378">Hydrolase</keyword>
<dbReference type="PROSITE" id="PS51762">
    <property type="entry name" value="GH16_2"/>
    <property type="match status" value="1"/>
</dbReference>
<dbReference type="GO" id="GO:0042973">
    <property type="term" value="F:glucan endo-1,3-beta-D-glucosidase activity"/>
    <property type="evidence" value="ECO:0007669"/>
    <property type="project" value="UniProtKB-EC"/>
</dbReference>
<dbReference type="Gene3D" id="2.60.120.200">
    <property type="match status" value="1"/>
</dbReference>
<dbReference type="Pfam" id="PF00722">
    <property type="entry name" value="Glyco_hydro_16"/>
    <property type="match status" value="1"/>
</dbReference>
<reference evidence="3 4" key="1">
    <citation type="submission" date="2018-09" db="EMBL/GenBank/DDBJ databases">
        <authorList>
            <person name="Tagini F."/>
        </authorList>
    </citation>
    <scope>NUCLEOTIDE SEQUENCE [LARGE SCALE GENOMIC DNA]</scope>
    <source>
        <strain evidence="3 4">MK142</strain>
    </source>
</reference>
<dbReference type="EMBL" id="UPHU01000001">
    <property type="protein sequence ID" value="VBA46680.1"/>
    <property type="molecule type" value="Genomic_DNA"/>
</dbReference>
<accession>A0A498QJ61</accession>
<organism evidence="3 4">
    <name type="scientific">Mycobacterium pseudokansasii</name>
    <dbReference type="NCBI Taxonomy" id="2341080"/>
    <lineage>
        <taxon>Bacteria</taxon>
        <taxon>Bacillati</taxon>
        <taxon>Actinomycetota</taxon>
        <taxon>Actinomycetes</taxon>
        <taxon>Mycobacteriales</taxon>
        <taxon>Mycobacteriaceae</taxon>
        <taxon>Mycobacterium</taxon>
    </lineage>
</organism>
<dbReference type="AlphaFoldDB" id="A0A498QJ61"/>
<dbReference type="InterPro" id="IPR050546">
    <property type="entry name" value="Glycosyl_Hydrlase_16"/>
</dbReference>
<keyword evidence="4" id="KW-1185">Reference proteome</keyword>
<dbReference type="GO" id="GO:0005975">
    <property type="term" value="P:carbohydrate metabolic process"/>
    <property type="evidence" value="ECO:0007669"/>
    <property type="project" value="InterPro"/>
</dbReference>
<proteinExistence type="inferred from homology"/>
<sequence>MRCLPFQRAAIALHNRAAAPLGYRAGLDAKRRGVAPESARRKVSCYRPMLMPEIDRRRLMMMAGFGALAAAIPAPTALAAPSPPAAPASPTPLAPAAGATGGFLFHDEFDGPAGSAPNPSKWAVSNHRTPIRNPVGFDQPQFWGQYRDSRQNVFLDGNSNLVLRATRDGNSYFGGLVHGLWRGGIGTTWEARIKFNCLAPGMWPAWWLSNDDPGRSGEVDLIEWYGNGTWPSGTTVHANPDGTAFETCPIGVDDGWHNWRVSWNPSGMYFWLDYADGMQPYFSVPATGIENLDEPIREWPFNDPDYTMFPVLNLAVGGSGGGDPAAGSYPQEMLVDWVRVF</sequence>
<evidence type="ECO:0000313" key="3">
    <source>
        <dbReference type="EMBL" id="VBA46680.1"/>
    </source>
</evidence>
<evidence type="ECO:0000259" key="2">
    <source>
        <dbReference type="PROSITE" id="PS51762"/>
    </source>
</evidence>
<feature type="domain" description="GH16" evidence="2">
    <location>
        <begin position="84"/>
        <end position="341"/>
    </location>
</feature>
<evidence type="ECO:0000313" key="4">
    <source>
        <dbReference type="Proteomes" id="UP000268285"/>
    </source>
</evidence>
<gene>
    <name evidence="3" type="primary">glcA_1</name>
    <name evidence="3" type="ORF">LAUMK142_00430</name>
</gene>
<dbReference type="Proteomes" id="UP000268285">
    <property type="component" value="Unassembled WGS sequence"/>
</dbReference>
<dbReference type="InterPro" id="IPR006311">
    <property type="entry name" value="TAT_signal"/>
</dbReference>
<evidence type="ECO:0000256" key="1">
    <source>
        <dbReference type="ARBA" id="ARBA00006865"/>
    </source>
</evidence>
<dbReference type="EC" id="3.2.1.39" evidence="3"/>
<dbReference type="PANTHER" id="PTHR10963">
    <property type="entry name" value="GLYCOSYL HYDROLASE-RELATED"/>
    <property type="match status" value="1"/>
</dbReference>
<name>A0A498QJ61_9MYCO</name>
<comment type="similarity">
    <text evidence="1">Belongs to the glycosyl hydrolase 16 family.</text>
</comment>